<dbReference type="PANTHER" id="PTHR47800:SF5">
    <property type="entry name" value="FER-1-LIKE PROTEIN 6"/>
    <property type="match status" value="1"/>
</dbReference>
<protein>
    <recommendedName>
        <fullName evidence="1">C2 domain-containing protein</fullName>
    </recommendedName>
</protein>
<dbReference type="Pfam" id="PF00168">
    <property type="entry name" value="C2"/>
    <property type="match status" value="1"/>
</dbReference>
<dbReference type="CDD" id="cd00030">
    <property type="entry name" value="C2"/>
    <property type="match status" value="1"/>
</dbReference>
<evidence type="ECO:0000259" key="1">
    <source>
        <dbReference type="PROSITE" id="PS50004"/>
    </source>
</evidence>
<accession>A0AAD5XXV7</accession>
<dbReference type="SUPFAM" id="SSF49562">
    <property type="entry name" value="C2 domain (Calcium/lipid-binding domain, CaLB)"/>
    <property type="match status" value="1"/>
</dbReference>
<organism evidence="2 3">
    <name type="scientific">Clydaea vesicula</name>
    <dbReference type="NCBI Taxonomy" id="447962"/>
    <lineage>
        <taxon>Eukaryota</taxon>
        <taxon>Fungi</taxon>
        <taxon>Fungi incertae sedis</taxon>
        <taxon>Chytridiomycota</taxon>
        <taxon>Chytridiomycota incertae sedis</taxon>
        <taxon>Chytridiomycetes</taxon>
        <taxon>Lobulomycetales</taxon>
        <taxon>Lobulomycetaceae</taxon>
        <taxon>Clydaea</taxon>
    </lineage>
</organism>
<dbReference type="SMART" id="SM00239">
    <property type="entry name" value="C2"/>
    <property type="match status" value="1"/>
</dbReference>
<comment type="caution">
    <text evidence="2">The sequence shown here is derived from an EMBL/GenBank/DDBJ whole genome shotgun (WGS) entry which is preliminary data.</text>
</comment>
<dbReference type="Proteomes" id="UP001211065">
    <property type="component" value="Unassembled WGS sequence"/>
</dbReference>
<dbReference type="PROSITE" id="PS50004">
    <property type="entry name" value="C2"/>
    <property type="match status" value="1"/>
</dbReference>
<dbReference type="InterPro" id="IPR035892">
    <property type="entry name" value="C2_domain_sf"/>
</dbReference>
<dbReference type="AlphaFoldDB" id="A0AAD5XXV7"/>
<dbReference type="Gene3D" id="2.60.40.150">
    <property type="entry name" value="C2 domain"/>
    <property type="match status" value="1"/>
</dbReference>
<evidence type="ECO:0000313" key="2">
    <source>
        <dbReference type="EMBL" id="KAJ3218665.1"/>
    </source>
</evidence>
<name>A0AAD5XXV7_9FUNG</name>
<evidence type="ECO:0000313" key="3">
    <source>
        <dbReference type="Proteomes" id="UP001211065"/>
    </source>
</evidence>
<dbReference type="EMBL" id="JADGJW010000370">
    <property type="protein sequence ID" value="KAJ3218665.1"/>
    <property type="molecule type" value="Genomic_DNA"/>
</dbReference>
<feature type="domain" description="C2" evidence="1">
    <location>
        <begin position="1"/>
        <end position="105"/>
    </location>
</feature>
<proteinExistence type="predicted"/>
<keyword evidence="3" id="KW-1185">Reference proteome</keyword>
<dbReference type="PANTHER" id="PTHR47800">
    <property type="entry name" value="C2 DOMAIN-CONTAINING PROTEIN"/>
    <property type="match status" value="1"/>
</dbReference>
<dbReference type="GO" id="GO:0010628">
    <property type="term" value="P:positive regulation of gene expression"/>
    <property type="evidence" value="ECO:0007669"/>
    <property type="project" value="TreeGrafter"/>
</dbReference>
<sequence>MEVTITFVSAADLFIADGFLGMGKNDTFIKANINNKLFYNTRTIKNNNFPTWNEEWRIAGVAENSVVTFDIFDKDHNSPDTFLASASLVLTKEDVFKKQMELPCYLKNGKRKGILIVEITKTGCLSTRSLSMHTIGEIKFRKHSSKVAGFFTSDNITQEQVWYNYKLWFHDVDTFFEGKRAHWNLKYPAAQRIFGSRPGSLAVRTMLHSQHQSLYSTTLGLVQDGVLSELSLNFAEAFLILLTNGERNGKPSVYTYAIVEDGTWRFSETGAAFLADMISKHAMHASLKEVRKEVVYAGEFVLIPSTLKNYVNAPLENTKSRYTLVIVSGTYAPPKENLHMLKSFMEYNFNDIQRDFLTVEALDREDLRWKEYRRLIK</sequence>
<reference evidence="2" key="1">
    <citation type="submission" date="2020-05" db="EMBL/GenBank/DDBJ databases">
        <title>Phylogenomic resolution of chytrid fungi.</title>
        <authorList>
            <person name="Stajich J.E."/>
            <person name="Amses K."/>
            <person name="Simmons R."/>
            <person name="Seto K."/>
            <person name="Myers J."/>
            <person name="Bonds A."/>
            <person name="Quandt C.A."/>
            <person name="Barry K."/>
            <person name="Liu P."/>
            <person name="Grigoriev I."/>
            <person name="Longcore J.E."/>
            <person name="James T.Y."/>
        </authorList>
    </citation>
    <scope>NUCLEOTIDE SEQUENCE</scope>
    <source>
        <strain evidence="2">JEL0476</strain>
    </source>
</reference>
<gene>
    <name evidence="2" type="ORF">HK099_004985</name>
</gene>
<dbReference type="InterPro" id="IPR000008">
    <property type="entry name" value="C2_dom"/>
</dbReference>